<accession>A0AAN0VJ00</accession>
<dbReference type="PANTHER" id="PTHR43371:SF1">
    <property type="entry name" value="RIBONUCLEOSIDE-DIPHOSPHATE REDUCTASE"/>
    <property type="match status" value="1"/>
</dbReference>
<dbReference type="NCBIfam" id="TIGR02504">
    <property type="entry name" value="NrdJ_Z"/>
    <property type="match status" value="1"/>
</dbReference>
<dbReference type="Pfam" id="PF00317">
    <property type="entry name" value="Ribonuc_red_lgN"/>
    <property type="match status" value="1"/>
</dbReference>
<evidence type="ECO:0000256" key="13">
    <source>
        <dbReference type="ARBA" id="ARBA00047754"/>
    </source>
</evidence>
<evidence type="ECO:0000256" key="4">
    <source>
        <dbReference type="ARBA" id="ARBA00014409"/>
    </source>
</evidence>
<dbReference type="Gene3D" id="3.20.70.20">
    <property type="match status" value="1"/>
</dbReference>
<feature type="domain" description="TSCPD" evidence="17">
    <location>
        <begin position="588"/>
        <end position="695"/>
    </location>
</feature>
<dbReference type="GeneID" id="93367848"/>
<dbReference type="PRINTS" id="PR01183">
    <property type="entry name" value="RIBORDTASEM1"/>
</dbReference>
<feature type="domain" description="Ribonucleotide reductase large subunit C-terminal" evidence="16">
    <location>
        <begin position="85"/>
        <end position="551"/>
    </location>
</feature>
<comment type="cofactor">
    <cofactor evidence="1 14">
        <name>adenosylcob(III)alamin</name>
        <dbReference type="ChEBI" id="CHEBI:18408"/>
    </cofactor>
</comment>
<keyword evidence="6 14" id="KW-0237">DNA synthesis</keyword>
<evidence type="ECO:0000259" key="16">
    <source>
        <dbReference type="Pfam" id="PF02867"/>
    </source>
</evidence>
<evidence type="ECO:0000256" key="6">
    <source>
        <dbReference type="ARBA" id="ARBA00022634"/>
    </source>
</evidence>
<dbReference type="GO" id="GO:0009263">
    <property type="term" value="P:deoxyribonucleotide biosynthetic process"/>
    <property type="evidence" value="ECO:0007669"/>
    <property type="project" value="UniProtKB-KW"/>
</dbReference>
<keyword evidence="7 14" id="KW-0547">Nucleotide-binding</keyword>
<evidence type="ECO:0000256" key="3">
    <source>
        <dbReference type="ARBA" id="ARBA00012274"/>
    </source>
</evidence>
<dbReference type="KEGG" id="ptp:RCA23_c21080"/>
<dbReference type="Pfam" id="PF02867">
    <property type="entry name" value="Ribonuc_red_lgC"/>
    <property type="match status" value="1"/>
</dbReference>
<dbReference type="InterPro" id="IPR050862">
    <property type="entry name" value="RdRp_reductase_class-2"/>
</dbReference>
<proteinExistence type="inferred from homology"/>
<keyword evidence="19" id="KW-1185">Reference proteome</keyword>
<dbReference type="GO" id="GO:0031419">
    <property type="term" value="F:cobalamin binding"/>
    <property type="evidence" value="ECO:0007669"/>
    <property type="project" value="UniProtKB-KW"/>
</dbReference>
<sequence length="753" mass="82275">MTRFAAPIAEQIWDMKYRFKQADGTPIDKTVEDSWQRIARSLAAVETAPAEWEPKFYDVLADFKFLPAGRITAGAGTERSVTLFNCFVMGTIPDSMGGIFDMLKEAALTMQQGGGIGYDFSTIRPKGAKVKGVAADASGPLSFMDVWDAMCRTIMSAGSRRGAMMATMRCDHPDILDFITAKRDPARLRMFNVSVLVTDAFMAAVKADEPWDLVFEGEVYHSLRAVELWDQIMNSTFEFAEPGVIFIDRINQANNLNYCETIAATNPCGEQPLPPYGACLLGSINMARLVSDPFGAQAKLDEAVLSDLVATAVRMMDNVVDASRFPLEAQQREAEAKRRIGLGVTGLADALLMVGLRYGSVEAAAQTEAWMHQIARAAYLASVDLAKEKGAFPLFDAEGYLASGAMEQMDADVRDAIAKHGIRNALLTSIAPTGTISLYAGNVSSGIEPVFAYAYTRKVLQKDGTRTEEEVIDYAVQMWRDKMGDAELPDYFVNAQTLEPLEHVRMQAAAQKWIDSSISKTINCPEDISFEAFKDVYMAAWDQGCKGCTTYRPNAVTGSVLSVSEEGEKAPEADTGADVVYISEPLSRPEALEGQTYKVKWPDSEHALYITVNDLLLNGHRRPFEVFINSKNMEHFAWTVALTRMISAVFRRGGDVSFVVEELKAVFDPRGGAWVDGKYIPSILAAIGGVIEHHMVVTGFLSGEGMGLKSDPQAEVVNLEQSRGAACSSCGQFDLRMVEGCMTCGSCGYSKCG</sequence>
<keyword evidence="11 14" id="KW-0170">Cobalt</keyword>
<name>A0AAN0VJ00_9RHOB</name>
<protein>
    <recommendedName>
        <fullName evidence="4 14">Vitamin B12-dependent ribonucleotide reductase</fullName>
        <ecNumber evidence="3 14">1.17.4.1</ecNumber>
    </recommendedName>
</protein>
<dbReference type="GO" id="GO:0004748">
    <property type="term" value="F:ribonucleoside-diphosphate reductase activity, thioredoxin disulfide as acceptor"/>
    <property type="evidence" value="ECO:0007669"/>
    <property type="project" value="UniProtKB-EC"/>
</dbReference>
<dbReference type="AlphaFoldDB" id="A0AAN0VJ00"/>
<reference evidence="18 19" key="1">
    <citation type="journal article" date="2014" name="ISME J.">
        <title>Adaptation of an abundant Roseobacter RCA organism to pelagic systems revealed by genomic and transcriptomic analyses.</title>
        <authorList>
            <person name="Voget S."/>
            <person name="Wemheuer B."/>
            <person name="Brinkhoff T."/>
            <person name="Vollmers J."/>
            <person name="Dietrich S."/>
            <person name="Giebel H.A."/>
            <person name="Beardsley C."/>
            <person name="Sardemann C."/>
            <person name="Bakenhus I."/>
            <person name="Billerbeck S."/>
            <person name="Daniel R."/>
            <person name="Simon M."/>
        </authorList>
    </citation>
    <scope>NUCLEOTIDE SEQUENCE [LARGE SCALE GENOMIC DNA]</scope>
    <source>
        <strain evidence="18 19">RCA23</strain>
    </source>
</reference>
<evidence type="ECO:0000256" key="7">
    <source>
        <dbReference type="ARBA" id="ARBA00022741"/>
    </source>
</evidence>
<dbReference type="RefSeq" id="WP_044050320.1">
    <property type="nucleotide sequence ID" value="NZ_CP003984.1"/>
</dbReference>
<evidence type="ECO:0000256" key="12">
    <source>
        <dbReference type="ARBA" id="ARBA00025437"/>
    </source>
</evidence>
<dbReference type="InterPro" id="IPR000788">
    <property type="entry name" value="RNR_lg_C"/>
</dbReference>
<comment type="function">
    <text evidence="12 14">Catalyzes the reduction of ribonucleotides to deoxyribonucleotides. May function to provide a pool of deoxyribonucleotide precursors for DNA repair during oxygen limitation and/or for immediate growth after restoration of oxygen.</text>
</comment>
<evidence type="ECO:0000256" key="1">
    <source>
        <dbReference type="ARBA" id="ARBA00001922"/>
    </source>
</evidence>
<dbReference type="InterPro" id="IPR013509">
    <property type="entry name" value="RNR_lsu_N"/>
</dbReference>
<dbReference type="Pfam" id="PF12637">
    <property type="entry name" value="TSCPD"/>
    <property type="match status" value="1"/>
</dbReference>
<keyword evidence="10" id="KW-1015">Disulfide bond</keyword>
<evidence type="ECO:0000256" key="14">
    <source>
        <dbReference type="RuleBase" id="RU364064"/>
    </source>
</evidence>
<dbReference type="SUPFAM" id="SSF51998">
    <property type="entry name" value="PFL-like glycyl radical enzymes"/>
    <property type="match status" value="1"/>
</dbReference>
<keyword evidence="8 14" id="KW-0560">Oxidoreductase</keyword>
<dbReference type="CDD" id="cd02888">
    <property type="entry name" value="RNR_II_dimer"/>
    <property type="match status" value="1"/>
</dbReference>
<comment type="catalytic activity">
    <reaction evidence="13 14">
        <text>a 2'-deoxyribonucleoside 5'-diphosphate + [thioredoxin]-disulfide + H2O = a ribonucleoside 5'-diphosphate + [thioredoxin]-dithiol</text>
        <dbReference type="Rhea" id="RHEA:23252"/>
        <dbReference type="Rhea" id="RHEA-COMP:10698"/>
        <dbReference type="Rhea" id="RHEA-COMP:10700"/>
        <dbReference type="ChEBI" id="CHEBI:15377"/>
        <dbReference type="ChEBI" id="CHEBI:29950"/>
        <dbReference type="ChEBI" id="CHEBI:50058"/>
        <dbReference type="ChEBI" id="CHEBI:57930"/>
        <dbReference type="ChEBI" id="CHEBI:73316"/>
        <dbReference type="EC" id="1.17.4.1"/>
    </reaction>
</comment>
<dbReference type="InterPro" id="IPR024434">
    <property type="entry name" value="TSCPD_dom"/>
</dbReference>
<evidence type="ECO:0000256" key="10">
    <source>
        <dbReference type="ARBA" id="ARBA00023157"/>
    </source>
</evidence>
<evidence type="ECO:0000256" key="5">
    <source>
        <dbReference type="ARBA" id="ARBA00022628"/>
    </source>
</evidence>
<keyword evidence="5 14" id="KW-0846">Cobalamin</keyword>
<evidence type="ECO:0000259" key="17">
    <source>
        <dbReference type="Pfam" id="PF12637"/>
    </source>
</evidence>
<evidence type="ECO:0000256" key="8">
    <source>
        <dbReference type="ARBA" id="ARBA00023002"/>
    </source>
</evidence>
<dbReference type="EMBL" id="CP003984">
    <property type="protein sequence ID" value="AII87639.1"/>
    <property type="molecule type" value="Genomic_DNA"/>
</dbReference>
<evidence type="ECO:0000256" key="9">
    <source>
        <dbReference type="ARBA" id="ARBA00023116"/>
    </source>
</evidence>
<comment type="similarity">
    <text evidence="2 14">Belongs to the ribonucleoside diphosphate reductase class-2 family.</text>
</comment>
<dbReference type="InterPro" id="IPR013344">
    <property type="entry name" value="RNR_NrdJ/NrdZ"/>
</dbReference>
<dbReference type="GO" id="GO:0005524">
    <property type="term" value="F:ATP binding"/>
    <property type="evidence" value="ECO:0007669"/>
    <property type="project" value="InterPro"/>
</dbReference>
<feature type="domain" description="Ribonucleotide reductase large subunit N-terminal" evidence="15">
    <location>
        <begin position="7"/>
        <end position="79"/>
    </location>
</feature>
<evidence type="ECO:0000313" key="19">
    <source>
        <dbReference type="Proteomes" id="UP000028680"/>
    </source>
</evidence>
<evidence type="ECO:0000256" key="11">
    <source>
        <dbReference type="ARBA" id="ARBA00023285"/>
    </source>
</evidence>
<dbReference type="GO" id="GO:0071897">
    <property type="term" value="P:DNA biosynthetic process"/>
    <property type="evidence" value="ECO:0007669"/>
    <property type="project" value="UniProtKB-KW"/>
</dbReference>
<organism evidence="18 19">
    <name type="scientific">Planktomarina temperata RCA23</name>
    <dbReference type="NCBI Taxonomy" id="666509"/>
    <lineage>
        <taxon>Bacteria</taxon>
        <taxon>Pseudomonadati</taxon>
        <taxon>Pseudomonadota</taxon>
        <taxon>Alphaproteobacteria</taxon>
        <taxon>Rhodobacterales</taxon>
        <taxon>Paracoccaceae</taxon>
        <taxon>Planktomarina</taxon>
    </lineage>
</organism>
<dbReference type="PANTHER" id="PTHR43371">
    <property type="entry name" value="VITAMIN B12-DEPENDENT RIBONUCLEOTIDE REDUCTASE"/>
    <property type="match status" value="1"/>
</dbReference>
<evidence type="ECO:0000313" key="18">
    <source>
        <dbReference type="EMBL" id="AII87639.1"/>
    </source>
</evidence>
<dbReference type="EC" id="1.17.4.1" evidence="3 14"/>
<evidence type="ECO:0000256" key="2">
    <source>
        <dbReference type="ARBA" id="ARBA00007405"/>
    </source>
</evidence>
<dbReference type="Proteomes" id="UP000028680">
    <property type="component" value="Chromosome"/>
</dbReference>
<gene>
    <name evidence="18" type="ORF">RCA23_c21080</name>
</gene>
<evidence type="ECO:0000259" key="15">
    <source>
        <dbReference type="Pfam" id="PF00317"/>
    </source>
</evidence>
<keyword evidence="9" id="KW-0215">Deoxyribonucleotide synthesis</keyword>